<keyword evidence="2 8" id="KW-0032">Aminotransferase</keyword>
<dbReference type="EC" id="2.6.1.11" evidence="9"/>
<comment type="cofactor">
    <cofactor evidence="1">
        <name>pyridoxal 5'-phosphate</name>
        <dbReference type="ChEBI" id="CHEBI:597326"/>
    </cofactor>
</comment>
<dbReference type="NCBIfam" id="NF002797">
    <property type="entry name" value="PRK02936.1"/>
    <property type="match status" value="1"/>
</dbReference>
<keyword evidence="3" id="KW-0028">Amino-acid biosynthesis</keyword>
<keyword evidence="4 8" id="KW-0808">Transferase</keyword>
<dbReference type="InterPro" id="IPR005814">
    <property type="entry name" value="Aminotrans_3"/>
</dbReference>
<dbReference type="InterPro" id="IPR015424">
    <property type="entry name" value="PyrdxlP-dep_Trfase"/>
</dbReference>
<keyword evidence="5 7" id="KW-0663">Pyridoxal phosphate</keyword>
<dbReference type="AlphaFoldDB" id="A0A0V8GCY0"/>
<dbReference type="InterPro" id="IPR015421">
    <property type="entry name" value="PyrdxlP-dep_Trfase_major"/>
</dbReference>
<dbReference type="CDD" id="cd00610">
    <property type="entry name" value="OAT_like"/>
    <property type="match status" value="1"/>
</dbReference>
<sequence length="381" mass="41481">MSALLPTYQRTDVELVKGQGSIVEDATGKTYLDFIMGIAVCNTGHRHPYIQQRLEEQLNQIWHTSNLFQIAAQERVAERLTEDSHLSHAFFCNSGAEANEAAYKLVRKWTGKTEVVTFKQSFHGRTFAMMGATGQEKIKAGYGEMVNGFKHLPFNEMESLSAITEQTAAVWLEIIQGEGGVVVADDAWLEALMKKAQQYDVKIIVDEVQTGIGRTGSRFAFEQTPLVPDIITLAKGLGSGLAVGALLATAEAAEVFTPGSHGSTFGGNPLAMTAAEATLDLLLSDTVMADVQGKGEYLRQQLEKKLPKSIVSSIRGRGLMIGIECVMPVAPLIDALRENGLLVVSAGPHVIRLLPSLFVTEQELMHAIEKIQLVCQQEVIV</sequence>
<dbReference type="PROSITE" id="PS00600">
    <property type="entry name" value="AA_TRANSFER_CLASS_3"/>
    <property type="match status" value="1"/>
</dbReference>
<evidence type="ECO:0000256" key="6">
    <source>
        <dbReference type="ARBA" id="ARBA00029440"/>
    </source>
</evidence>
<dbReference type="OrthoDB" id="9807885at2"/>
<proteinExistence type="inferred from homology"/>
<dbReference type="EMBL" id="LNQL01000005">
    <property type="protein sequence ID" value="KSU48148.1"/>
    <property type="molecule type" value="Genomic_DNA"/>
</dbReference>
<dbReference type="InterPro" id="IPR050103">
    <property type="entry name" value="Class-III_PLP-dep_AT"/>
</dbReference>
<dbReference type="InterPro" id="IPR049704">
    <property type="entry name" value="Aminotrans_3_PPA_site"/>
</dbReference>
<dbReference type="GO" id="GO:0003992">
    <property type="term" value="F:N2-acetyl-L-ornithine:2-oxoglutarate 5-aminotransferase activity"/>
    <property type="evidence" value="ECO:0007669"/>
    <property type="project" value="UniProtKB-EC"/>
</dbReference>
<dbReference type="Proteomes" id="UP001387110">
    <property type="component" value="Unassembled WGS sequence"/>
</dbReference>
<name>A0A0V8GCY0_9BACL</name>
<evidence type="ECO:0000256" key="7">
    <source>
        <dbReference type="RuleBase" id="RU003560"/>
    </source>
</evidence>
<comment type="similarity">
    <text evidence="7">Belongs to the class-III pyridoxal-phosphate-dependent aminotransferase family.</text>
</comment>
<dbReference type="Gene3D" id="3.90.1150.10">
    <property type="entry name" value="Aspartate Aminotransferase, domain 1"/>
    <property type="match status" value="1"/>
</dbReference>
<dbReference type="Pfam" id="PF00202">
    <property type="entry name" value="Aminotran_3"/>
    <property type="match status" value="1"/>
</dbReference>
<evidence type="ECO:0000313" key="10">
    <source>
        <dbReference type="Proteomes" id="UP000053797"/>
    </source>
</evidence>
<evidence type="ECO:0000256" key="3">
    <source>
        <dbReference type="ARBA" id="ARBA00022605"/>
    </source>
</evidence>
<evidence type="ECO:0000313" key="9">
    <source>
        <dbReference type="EMBL" id="MEI4463599.1"/>
    </source>
</evidence>
<evidence type="ECO:0000256" key="4">
    <source>
        <dbReference type="ARBA" id="ARBA00022679"/>
    </source>
</evidence>
<dbReference type="PIRSF" id="PIRSF000521">
    <property type="entry name" value="Transaminase_4ab_Lys_Orn"/>
    <property type="match status" value="1"/>
</dbReference>
<dbReference type="NCBIfam" id="NF002325">
    <property type="entry name" value="PRK01278.1"/>
    <property type="match status" value="1"/>
</dbReference>
<dbReference type="RefSeq" id="WP_058265753.1">
    <property type="nucleotide sequence ID" value="NZ_FMYN01000005.1"/>
</dbReference>
<comment type="pathway">
    <text evidence="6">Amino-acid biosynthesis.</text>
</comment>
<dbReference type="Proteomes" id="UP000053797">
    <property type="component" value="Unassembled WGS sequence"/>
</dbReference>
<dbReference type="GO" id="GO:0006526">
    <property type="term" value="P:L-arginine biosynthetic process"/>
    <property type="evidence" value="ECO:0007669"/>
    <property type="project" value="UniProtKB-ARBA"/>
</dbReference>
<gene>
    <name evidence="8" type="ORF">AS033_13505</name>
    <name evidence="9" type="ORF">SZL87_14325</name>
</gene>
<evidence type="ECO:0000313" key="11">
    <source>
        <dbReference type="Proteomes" id="UP001387110"/>
    </source>
</evidence>
<dbReference type="GO" id="GO:0030170">
    <property type="term" value="F:pyridoxal phosphate binding"/>
    <property type="evidence" value="ECO:0007669"/>
    <property type="project" value="InterPro"/>
</dbReference>
<accession>A0A0V8GCY0</accession>
<reference evidence="8 10" key="1">
    <citation type="journal article" date="2015" name="Int. J. Syst. Evol. Microbiol.">
        <title>Exiguobacterium enclense sp. nov., isolated from sediment.</title>
        <authorList>
            <person name="Dastager S.G."/>
            <person name="Mawlankar R."/>
            <person name="Sonalkar V.V."/>
            <person name="Thorat M.N."/>
            <person name="Mual P."/>
            <person name="Verma A."/>
            <person name="Krishnamurthi S."/>
            <person name="Tang S.K."/>
            <person name="Li W.J."/>
        </authorList>
    </citation>
    <scope>NUCLEOTIDE SEQUENCE [LARGE SCALE GENOMIC DNA]</scope>
    <source>
        <strain evidence="8 10">NIO-1109</strain>
    </source>
</reference>
<dbReference type="GO" id="GO:0042802">
    <property type="term" value="F:identical protein binding"/>
    <property type="evidence" value="ECO:0007669"/>
    <property type="project" value="TreeGrafter"/>
</dbReference>
<dbReference type="PANTHER" id="PTHR11986:SF79">
    <property type="entry name" value="ACETYLORNITHINE AMINOTRANSFERASE, MITOCHONDRIAL"/>
    <property type="match status" value="1"/>
</dbReference>
<protein>
    <submittedName>
        <fullName evidence="8">Acetylornithine aminotransferase</fullName>
    </submittedName>
    <submittedName>
        <fullName evidence="9">Acetylornithine transaminase</fullName>
        <ecNumber evidence="9">2.6.1.11</ecNumber>
    </submittedName>
</protein>
<reference evidence="9 11" key="2">
    <citation type="submission" date="2023-12" db="EMBL/GenBank/DDBJ databases">
        <authorList>
            <person name="Easwaran N."/>
            <person name="Lazarus H.P.S."/>
        </authorList>
    </citation>
    <scope>NUCLEOTIDE SEQUENCE [LARGE SCALE GENOMIC DNA]</scope>
    <source>
        <strain evidence="9 11">VIT-2023</strain>
    </source>
</reference>
<evidence type="ECO:0000256" key="2">
    <source>
        <dbReference type="ARBA" id="ARBA00022576"/>
    </source>
</evidence>
<evidence type="ECO:0000313" key="8">
    <source>
        <dbReference type="EMBL" id="KSU48148.1"/>
    </source>
</evidence>
<keyword evidence="11" id="KW-1185">Reference proteome</keyword>
<dbReference type="Gene3D" id="3.40.640.10">
    <property type="entry name" value="Type I PLP-dependent aspartate aminotransferase-like (Major domain)"/>
    <property type="match status" value="1"/>
</dbReference>
<dbReference type="NCBIfam" id="TIGR00707">
    <property type="entry name" value="argD"/>
    <property type="match status" value="1"/>
</dbReference>
<dbReference type="PANTHER" id="PTHR11986">
    <property type="entry name" value="AMINOTRANSFERASE CLASS III"/>
    <property type="match status" value="1"/>
</dbReference>
<dbReference type="SUPFAM" id="SSF53383">
    <property type="entry name" value="PLP-dependent transferases"/>
    <property type="match status" value="1"/>
</dbReference>
<dbReference type="InterPro" id="IPR015422">
    <property type="entry name" value="PyrdxlP-dep_Trfase_small"/>
</dbReference>
<dbReference type="FunFam" id="3.40.640.10:FF:000004">
    <property type="entry name" value="Acetylornithine aminotransferase"/>
    <property type="match status" value="1"/>
</dbReference>
<dbReference type="InterPro" id="IPR004636">
    <property type="entry name" value="AcOrn/SuccOrn_fam"/>
</dbReference>
<dbReference type="EMBL" id="JBAWKY010000005">
    <property type="protein sequence ID" value="MEI4463599.1"/>
    <property type="molecule type" value="Genomic_DNA"/>
</dbReference>
<evidence type="ECO:0000256" key="5">
    <source>
        <dbReference type="ARBA" id="ARBA00022898"/>
    </source>
</evidence>
<comment type="caution">
    <text evidence="8">The sequence shown here is derived from an EMBL/GenBank/DDBJ whole genome shotgun (WGS) entry which is preliminary data.</text>
</comment>
<organism evidence="8 10">
    <name type="scientific">Exiguobacterium indicum</name>
    <dbReference type="NCBI Taxonomy" id="296995"/>
    <lineage>
        <taxon>Bacteria</taxon>
        <taxon>Bacillati</taxon>
        <taxon>Bacillota</taxon>
        <taxon>Bacilli</taxon>
        <taxon>Bacillales</taxon>
        <taxon>Bacillales Family XII. Incertae Sedis</taxon>
        <taxon>Exiguobacterium</taxon>
    </lineage>
</organism>
<evidence type="ECO:0000256" key="1">
    <source>
        <dbReference type="ARBA" id="ARBA00001933"/>
    </source>
</evidence>